<accession>A0A267EBT8</accession>
<feature type="compositionally biased region" description="Polar residues" evidence="1">
    <location>
        <begin position="73"/>
        <end position="89"/>
    </location>
</feature>
<keyword evidence="2" id="KW-0732">Signal</keyword>
<organism evidence="3 4">
    <name type="scientific">Macrostomum lignano</name>
    <dbReference type="NCBI Taxonomy" id="282301"/>
    <lineage>
        <taxon>Eukaryota</taxon>
        <taxon>Metazoa</taxon>
        <taxon>Spiralia</taxon>
        <taxon>Lophotrochozoa</taxon>
        <taxon>Platyhelminthes</taxon>
        <taxon>Rhabditophora</taxon>
        <taxon>Macrostomorpha</taxon>
        <taxon>Macrostomida</taxon>
        <taxon>Macrostomidae</taxon>
        <taxon>Macrostomum</taxon>
    </lineage>
</organism>
<feature type="non-terminal residue" evidence="3">
    <location>
        <position position="1"/>
    </location>
</feature>
<evidence type="ECO:0000313" key="4">
    <source>
        <dbReference type="Proteomes" id="UP000215902"/>
    </source>
</evidence>
<dbReference type="AlphaFoldDB" id="A0A267EBT8"/>
<feature type="chain" id="PRO_5013170593" evidence="2">
    <location>
        <begin position="32"/>
        <end position="225"/>
    </location>
</feature>
<reference evidence="3 4" key="1">
    <citation type="submission" date="2017-06" db="EMBL/GenBank/DDBJ databases">
        <title>A platform for efficient transgenesis in Macrostomum lignano, a flatworm model organism for stem cell research.</title>
        <authorList>
            <person name="Berezikov E."/>
        </authorList>
    </citation>
    <scope>NUCLEOTIDE SEQUENCE [LARGE SCALE GENOMIC DNA]</scope>
    <source>
        <strain evidence="3">DV1</strain>
        <tissue evidence="3">Whole organism</tissue>
    </source>
</reference>
<dbReference type="Proteomes" id="UP000215902">
    <property type="component" value="Unassembled WGS sequence"/>
</dbReference>
<feature type="compositionally biased region" description="Basic and acidic residues" evidence="1">
    <location>
        <begin position="90"/>
        <end position="116"/>
    </location>
</feature>
<comment type="caution">
    <text evidence="3">The sequence shown here is derived from an EMBL/GenBank/DDBJ whole genome shotgun (WGS) entry which is preliminary data.</text>
</comment>
<evidence type="ECO:0000256" key="2">
    <source>
        <dbReference type="SAM" id="SignalP"/>
    </source>
</evidence>
<sequence>PRARHEIILFSPLVAIPLVLLAASFCASIEATSTIGMAPRERHHSDPKQSLVQSAATDIVEGFYDAAEAFQTSSPLHQPHPTNGGQHPNSPEDKVAKEKLRRQLEEAKTASKESQIHSELQNSVDSCLRQRGELSDTESIVDDVEFEYSRIDGRQDKCRVARSATVAEMKALVNQRSGQREAGLLLNGAAVSNDQQTVYHLCTRQNFARRGRTYTLQQVGRCGSG</sequence>
<proteinExistence type="predicted"/>
<feature type="signal peptide" evidence="2">
    <location>
        <begin position="1"/>
        <end position="31"/>
    </location>
</feature>
<protein>
    <submittedName>
        <fullName evidence="3">Uncharacterized protein</fullName>
    </submittedName>
</protein>
<dbReference type="EMBL" id="NIVC01002301">
    <property type="protein sequence ID" value="PAA59051.1"/>
    <property type="molecule type" value="Genomic_DNA"/>
</dbReference>
<evidence type="ECO:0000256" key="1">
    <source>
        <dbReference type="SAM" id="MobiDB-lite"/>
    </source>
</evidence>
<gene>
    <name evidence="3" type="ORF">BOX15_Mlig025000g1</name>
</gene>
<feature type="region of interest" description="Disordered" evidence="1">
    <location>
        <begin position="73"/>
        <end position="124"/>
    </location>
</feature>
<evidence type="ECO:0000313" key="3">
    <source>
        <dbReference type="EMBL" id="PAA59051.1"/>
    </source>
</evidence>
<keyword evidence="4" id="KW-1185">Reference proteome</keyword>
<name>A0A267EBT8_9PLAT</name>